<accession>A0AAW0VNP6</accession>
<evidence type="ECO:0000256" key="2">
    <source>
        <dbReference type="SAM" id="MobiDB-lite"/>
    </source>
</evidence>
<dbReference type="Proteomes" id="UP001445076">
    <property type="component" value="Unassembled WGS sequence"/>
</dbReference>
<organism evidence="3 4">
    <name type="scientific">Cherax quadricarinatus</name>
    <name type="common">Australian red claw crayfish</name>
    <dbReference type="NCBI Taxonomy" id="27406"/>
    <lineage>
        <taxon>Eukaryota</taxon>
        <taxon>Metazoa</taxon>
        <taxon>Ecdysozoa</taxon>
        <taxon>Arthropoda</taxon>
        <taxon>Crustacea</taxon>
        <taxon>Multicrustacea</taxon>
        <taxon>Malacostraca</taxon>
        <taxon>Eumalacostraca</taxon>
        <taxon>Eucarida</taxon>
        <taxon>Decapoda</taxon>
        <taxon>Pleocyemata</taxon>
        <taxon>Astacidea</taxon>
        <taxon>Parastacoidea</taxon>
        <taxon>Parastacidae</taxon>
        <taxon>Cherax</taxon>
    </lineage>
</organism>
<dbReference type="AlphaFoldDB" id="A0AAW0VNP6"/>
<evidence type="ECO:0000256" key="1">
    <source>
        <dbReference type="SAM" id="Coils"/>
    </source>
</evidence>
<dbReference type="EMBL" id="JARKIK010003774">
    <property type="protein sequence ID" value="KAK8718888.1"/>
    <property type="molecule type" value="Genomic_DNA"/>
</dbReference>
<proteinExistence type="predicted"/>
<keyword evidence="4" id="KW-1185">Reference proteome</keyword>
<feature type="non-terminal residue" evidence="3">
    <location>
        <position position="139"/>
    </location>
</feature>
<evidence type="ECO:0000313" key="4">
    <source>
        <dbReference type="Proteomes" id="UP001445076"/>
    </source>
</evidence>
<comment type="caution">
    <text evidence="3">The sequence shown here is derived from an EMBL/GenBank/DDBJ whole genome shotgun (WGS) entry which is preliminary data.</text>
</comment>
<reference evidence="3 4" key="1">
    <citation type="journal article" date="2024" name="BMC Genomics">
        <title>Genome assembly of redclaw crayfish (Cherax quadricarinatus) provides insights into its immune adaptation and hypoxia tolerance.</title>
        <authorList>
            <person name="Liu Z."/>
            <person name="Zheng J."/>
            <person name="Li H."/>
            <person name="Fang K."/>
            <person name="Wang S."/>
            <person name="He J."/>
            <person name="Zhou D."/>
            <person name="Weng S."/>
            <person name="Chi M."/>
            <person name="Gu Z."/>
            <person name="He J."/>
            <person name="Li F."/>
            <person name="Wang M."/>
        </authorList>
    </citation>
    <scope>NUCLEOTIDE SEQUENCE [LARGE SCALE GENOMIC DNA]</scope>
    <source>
        <strain evidence="3">ZL_2023a</strain>
    </source>
</reference>
<keyword evidence="1" id="KW-0175">Coiled coil</keyword>
<protein>
    <submittedName>
        <fullName evidence="3">Uncharacterized protein</fullName>
    </submittedName>
</protein>
<name>A0AAW0VNP6_CHEQU</name>
<feature type="non-terminal residue" evidence="3">
    <location>
        <position position="1"/>
    </location>
</feature>
<feature type="coiled-coil region" evidence="1">
    <location>
        <begin position="59"/>
        <end position="86"/>
    </location>
</feature>
<evidence type="ECO:0000313" key="3">
    <source>
        <dbReference type="EMBL" id="KAK8718888.1"/>
    </source>
</evidence>
<feature type="region of interest" description="Disordered" evidence="2">
    <location>
        <begin position="109"/>
        <end position="139"/>
    </location>
</feature>
<feature type="compositionally biased region" description="Basic and acidic residues" evidence="2">
    <location>
        <begin position="112"/>
        <end position="131"/>
    </location>
</feature>
<gene>
    <name evidence="3" type="ORF">OTU49_014387</name>
</gene>
<sequence>PNMVYRINLTHYNLTADDYDAYDFPEPWTDVDLSYPTEYDLEDDIAFLEEEDYEDEGKAEEIEMLEKKKEEEMVSLGEEVEELEDGSGLLSLYDDDEAMLEEQEYYSALETMQKDDNDHDNNLIQDNRTDQETEGEDLG</sequence>